<organism evidence="2 3">
    <name type="scientific">Lasiosphaeria ovina</name>
    <dbReference type="NCBI Taxonomy" id="92902"/>
    <lineage>
        <taxon>Eukaryota</taxon>
        <taxon>Fungi</taxon>
        <taxon>Dikarya</taxon>
        <taxon>Ascomycota</taxon>
        <taxon>Pezizomycotina</taxon>
        <taxon>Sordariomycetes</taxon>
        <taxon>Sordariomycetidae</taxon>
        <taxon>Sordariales</taxon>
        <taxon>Lasiosphaeriaceae</taxon>
        <taxon>Lasiosphaeria</taxon>
    </lineage>
</organism>
<protein>
    <submittedName>
        <fullName evidence="2">Uncharacterized protein</fullName>
    </submittedName>
</protein>
<evidence type="ECO:0000256" key="1">
    <source>
        <dbReference type="SAM" id="MobiDB-lite"/>
    </source>
</evidence>
<comment type="caution">
    <text evidence="2">The sequence shown here is derived from an EMBL/GenBank/DDBJ whole genome shotgun (WGS) entry which is preliminary data.</text>
</comment>
<dbReference type="EMBL" id="JAULSN010000003">
    <property type="protein sequence ID" value="KAK3377100.1"/>
    <property type="molecule type" value="Genomic_DNA"/>
</dbReference>
<sequence>MLRNERVKTHMNAMDVHIIKTGVNLNPTAYGAAGYTPKPCSLDNWLDMLAVKPPQVQIERMAHPFHAMVLGRQFCGNKLDNWTGAGVAVALDIDLINMIADSRDGENKNSVLEECAVFIGALCDAHEKRHLRTASLIEEGTNRATPPDLSAFNHGSSDKGESGWDLERRMLGGVLQFWRRKPEASDTMLISILTLRTEKPVASAADGRKMGPVYTYQVVKRLYIKEMIWAEEFELPLQFEDGEKTEAELKEHYFPSHSSRQVFGDIPTGSSSSSQTGIPAAAATSPTSAGTPADSSTQGPAGTGPGPGTGTGPAPSSNQP</sequence>
<reference evidence="2" key="1">
    <citation type="journal article" date="2023" name="Mol. Phylogenet. Evol.">
        <title>Genome-scale phylogeny and comparative genomics of the fungal order Sordariales.</title>
        <authorList>
            <person name="Hensen N."/>
            <person name="Bonometti L."/>
            <person name="Westerberg I."/>
            <person name="Brannstrom I.O."/>
            <person name="Guillou S."/>
            <person name="Cros-Aarteil S."/>
            <person name="Calhoun S."/>
            <person name="Haridas S."/>
            <person name="Kuo A."/>
            <person name="Mondo S."/>
            <person name="Pangilinan J."/>
            <person name="Riley R."/>
            <person name="LaButti K."/>
            <person name="Andreopoulos B."/>
            <person name="Lipzen A."/>
            <person name="Chen C."/>
            <person name="Yan M."/>
            <person name="Daum C."/>
            <person name="Ng V."/>
            <person name="Clum A."/>
            <person name="Steindorff A."/>
            <person name="Ohm R.A."/>
            <person name="Martin F."/>
            <person name="Silar P."/>
            <person name="Natvig D.O."/>
            <person name="Lalanne C."/>
            <person name="Gautier V."/>
            <person name="Ament-Velasquez S.L."/>
            <person name="Kruys A."/>
            <person name="Hutchinson M.I."/>
            <person name="Powell A.J."/>
            <person name="Barry K."/>
            <person name="Miller A.N."/>
            <person name="Grigoriev I.V."/>
            <person name="Debuchy R."/>
            <person name="Gladieux P."/>
            <person name="Hiltunen Thoren M."/>
            <person name="Johannesson H."/>
        </authorList>
    </citation>
    <scope>NUCLEOTIDE SEQUENCE</scope>
    <source>
        <strain evidence="2">CBS 958.72</strain>
    </source>
</reference>
<reference evidence="2" key="2">
    <citation type="submission" date="2023-06" db="EMBL/GenBank/DDBJ databases">
        <authorList>
            <consortium name="Lawrence Berkeley National Laboratory"/>
            <person name="Haridas S."/>
            <person name="Hensen N."/>
            <person name="Bonometti L."/>
            <person name="Westerberg I."/>
            <person name="Brannstrom I.O."/>
            <person name="Guillou S."/>
            <person name="Cros-Aarteil S."/>
            <person name="Calhoun S."/>
            <person name="Kuo A."/>
            <person name="Mondo S."/>
            <person name="Pangilinan J."/>
            <person name="Riley R."/>
            <person name="Labutti K."/>
            <person name="Andreopoulos B."/>
            <person name="Lipzen A."/>
            <person name="Chen C."/>
            <person name="Yanf M."/>
            <person name="Daum C."/>
            <person name="Ng V."/>
            <person name="Clum A."/>
            <person name="Steindorff A."/>
            <person name="Ohm R."/>
            <person name="Martin F."/>
            <person name="Silar P."/>
            <person name="Natvig D."/>
            <person name="Lalanne C."/>
            <person name="Gautier V."/>
            <person name="Ament-Velasquez S.L."/>
            <person name="Kruys A."/>
            <person name="Hutchinson M.I."/>
            <person name="Powell A.J."/>
            <person name="Barry K."/>
            <person name="Miller A.N."/>
            <person name="Grigoriev I.V."/>
            <person name="Debuchy R."/>
            <person name="Gladieux P."/>
            <person name="Thoren M.H."/>
            <person name="Johannesson H."/>
        </authorList>
    </citation>
    <scope>NUCLEOTIDE SEQUENCE</scope>
    <source>
        <strain evidence="2">CBS 958.72</strain>
    </source>
</reference>
<dbReference type="Proteomes" id="UP001287356">
    <property type="component" value="Unassembled WGS sequence"/>
</dbReference>
<keyword evidence="3" id="KW-1185">Reference proteome</keyword>
<evidence type="ECO:0000313" key="2">
    <source>
        <dbReference type="EMBL" id="KAK3377100.1"/>
    </source>
</evidence>
<feature type="region of interest" description="Disordered" evidence="1">
    <location>
        <begin position="255"/>
        <end position="320"/>
    </location>
</feature>
<gene>
    <name evidence="2" type="ORF">B0T24DRAFT_719329</name>
</gene>
<accession>A0AAE0NBA4</accession>
<feature type="compositionally biased region" description="Polar residues" evidence="1">
    <location>
        <begin position="268"/>
        <end position="277"/>
    </location>
</feature>
<feature type="compositionally biased region" description="Gly residues" evidence="1">
    <location>
        <begin position="301"/>
        <end position="311"/>
    </location>
</feature>
<name>A0AAE0NBA4_9PEZI</name>
<feature type="compositionally biased region" description="Low complexity" evidence="1">
    <location>
        <begin position="279"/>
        <end position="300"/>
    </location>
</feature>
<dbReference type="AlphaFoldDB" id="A0AAE0NBA4"/>
<proteinExistence type="predicted"/>
<evidence type="ECO:0000313" key="3">
    <source>
        <dbReference type="Proteomes" id="UP001287356"/>
    </source>
</evidence>
<feature type="region of interest" description="Disordered" evidence="1">
    <location>
        <begin position="141"/>
        <end position="161"/>
    </location>
</feature>